<accession>A0A0E9N513</accession>
<protein>
    <recommendedName>
        <fullName evidence="4">DUF4369 domain-containing protein</fullName>
    </recommendedName>
</protein>
<feature type="chain" id="PRO_5002430414" description="DUF4369 domain-containing protein" evidence="1">
    <location>
        <begin position="23"/>
        <end position="364"/>
    </location>
</feature>
<sequence length="364" mass="39998">MLKPILSYLTVFLCLFIVNVQAQTITGVWRGKVNRQQTELKLVKNGDQLVGVAYYYSGKNQYKKYSVKGHFDPETNGVIWWDEVLLEEQKSRLPLSLKANPDAQLMVADFNCPGADEMLLDGNSTSRDDKSKKHGTLHLEKTSDTMFPDEWDEIIENYFVGANDPELIDSIYRYSLAANFPDEESADLPPAAVRQDRPAGPSGNAVVAAPLPAKTATAATAPVVTPPAATAPATVAAAAPKTPNLTKFSTRKNVLQTVIPITAKTIELRFYDNAQVDGDSIALFLNGKLLLEHILLTEQPYTVKLDASELGADNELVMVAENLGSIPPNTSFMVAIVGDKRYEARLFANENSSALIRIIREQEK</sequence>
<feature type="signal peptide" evidence="1">
    <location>
        <begin position="1"/>
        <end position="22"/>
    </location>
</feature>
<dbReference type="AlphaFoldDB" id="A0A0E9N513"/>
<evidence type="ECO:0000313" key="3">
    <source>
        <dbReference type="Proteomes" id="UP000033121"/>
    </source>
</evidence>
<evidence type="ECO:0000313" key="2">
    <source>
        <dbReference type="EMBL" id="GAO45057.1"/>
    </source>
</evidence>
<proteinExistence type="predicted"/>
<dbReference type="STRING" id="1220578.FPE01S_04_03000"/>
<dbReference type="RefSeq" id="WP_046371033.1">
    <property type="nucleotide sequence ID" value="NZ_BBWV01000004.1"/>
</dbReference>
<comment type="caution">
    <text evidence="2">The sequence shown here is derived from an EMBL/GenBank/DDBJ whole genome shotgun (WGS) entry which is preliminary data.</text>
</comment>
<gene>
    <name evidence="2" type="ORF">FPE01S_04_03000</name>
</gene>
<dbReference type="Proteomes" id="UP000033121">
    <property type="component" value="Unassembled WGS sequence"/>
</dbReference>
<keyword evidence="3" id="KW-1185">Reference proteome</keyword>
<evidence type="ECO:0000256" key="1">
    <source>
        <dbReference type="SAM" id="SignalP"/>
    </source>
</evidence>
<dbReference type="EMBL" id="BBWV01000004">
    <property type="protein sequence ID" value="GAO45057.1"/>
    <property type="molecule type" value="Genomic_DNA"/>
</dbReference>
<keyword evidence="1" id="KW-0732">Signal</keyword>
<evidence type="ECO:0008006" key="4">
    <source>
        <dbReference type="Google" id="ProtNLM"/>
    </source>
</evidence>
<name>A0A0E9N513_9BACT</name>
<reference evidence="2 3" key="1">
    <citation type="submission" date="2015-04" db="EMBL/GenBank/DDBJ databases">
        <title>Whole genome shotgun sequence of Flavihumibacter petaseus NBRC 106054.</title>
        <authorList>
            <person name="Miyazawa S."/>
            <person name="Hosoyama A."/>
            <person name="Hashimoto M."/>
            <person name="Noguchi M."/>
            <person name="Tsuchikane K."/>
            <person name="Ohji S."/>
            <person name="Yamazoe A."/>
            <person name="Ichikawa N."/>
            <person name="Kimura A."/>
            <person name="Fujita N."/>
        </authorList>
    </citation>
    <scope>NUCLEOTIDE SEQUENCE [LARGE SCALE GENOMIC DNA]</scope>
    <source>
        <strain evidence="2 3">NBRC 106054</strain>
    </source>
</reference>
<organism evidence="2 3">
    <name type="scientific">Flavihumibacter petaseus NBRC 106054</name>
    <dbReference type="NCBI Taxonomy" id="1220578"/>
    <lineage>
        <taxon>Bacteria</taxon>
        <taxon>Pseudomonadati</taxon>
        <taxon>Bacteroidota</taxon>
        <taxon>Chitinophagia</taxon>
        <taxon>Chitinophagales</taxon>
        <taxon>Chitinophagaceae</taxon>
        <taxon>Flavihumibacter</taxon>
    </lineage>
</organism>